<reference evidence="1 2" key="1">
    <citation type="journal article" date="2024" name="Chem. Sci.">
        <title>Discovery of megapolipeptins by genome mining of a Burkholderiales bacteria collection.</title>
        <authorList>
            <person name="Paulo B.S."/>
            <person name="Recchia M.J.J."/>
            <person name="Lee S."/>
            <person name="Fergusson C.H."/>
            <person name="Romanowski S.B."/>
            <person name="Hernandez A."/>
            <person name="Krull N."/>
            <person name="Liu D.Y."/>
            <person name="Cavanagh H."/>
            <person name="Bos A."/>
            <person name="Gray C.A."/>
            <person name="Murphy B.T."/>
            <person name="Linington R.G."/>
            <person name="Eustaquio A.S."/>
        </authorList>
    </citation>
    <scope>NUCLEOTIDE SEQUENCE [LARGE SCALE GENOMIC DNA]</scope>
    <source>
        <strain evidence="1 2">RL17-350-BIC-A</strain>
    </source>
</reference>
<gene>
    <name evidence="1" type="ORF">PQR57_47090</name>
</gene>
<accession>A0ABW9B8A7</accession>
<comment type="caution">
    <text evidence="1">The sequence shown here is derived from an EMBL/GenBank/DDBJ whole genome shotgun (WGS) entry which is preliminary data.</text>
</comment>
<organism evidence="1 2">
    <name type="scientific">Paraburkholderia dipogonis</name>
    <dbReference type="NCBI Taxonomy" id="1211383"/>
    <lineage>
        <taxon>Bacteria</taxon>
        <taxon>Pseudomonadati</taxon>
        <taxon>Pseudomonadota</taxon>
        <taxon>Betaproteobacteria</taxon>
        <taxon>Burkholderiales</taxon>
        <taxon>Burkholderiaceae</taxon>
        <taxon>Paraburkholderia</taxon>
    </lineage>
</organism>
<dbReference type="Gene3D" id="3.30.2020.40">
    <property type="entry name" value="Uncharacterised protein PF10387, DUF2442"/>
    <property type="match status" value="1"/>
</dbReference>
<dbReference type="EMBL" id="JAQQEZ010000104">
    <property type="protein sequence ID" value="MFM0008448.1"/>
    <property type="molecule type" value="Genomic_DNA"/>
</dbReference>
<dbReference type="Proteomes" id="UP001629230">
    <property type="component" value="Unassembled WGS sequence"/>
</dbReference>
<keyword evidence="2" id="KW-1185">Reference proteome</keyword>
<protein>
    <submittedName>
        <fullName evidence="1">DUF2442 domain-containing protein</fullName>
    </submittedName>
</protein>
<name>A0ABW9B8A7_9BURK</name>
<evidence type="ECO:0000313" key="1">
    <source>
        <dbReference type="EMBL" id="MFM0008448.1"/>
    </source>
</evidence>
<proteinExistence type="predicted"/>
<sequence>MVLKNEELNHFGRGAAFRHSSLFGVSRRPIFKLLLIKETAMDSGAVSVHFDSGHLFLDLSDGQAVEFPLGWFPALQAATTAERGCFAISLDRQQLYWPELHEEMDVTALLQSLPDRTRH</sequence>
<dbReference type="Pfam" id="PF10387">
    <property type="entry name" value="DUF2442"/>
    <property type="match status" value="1"/>
</dbReference>
<dbReference type="RefSeq" id="WP_408183477.1">
    <property type="nucleotide sequence ID" value="NZ_JAQQEZ010000104.1"/>
</dbReference>
<dbReference type="InterPro" id="IPR018841">
    <property type="entry name" value="DUF2442"/>
</dbReference>
<evidence type="ECO:0000313" key="2">
    <source>
        <dbReference type="Proteomes" id="UP001629230"/>
    </source>
</evidence>